<dbReference type="AlphaFoldDB" id="A0A396ZXL3"/>
<dbReference type="GO" id="GO:0005634">
    <property type="term" value="C:nucleus"/>
    <property type="evidence" value="ECO:0007669"/>
    <property type="project" value="TreeGrafter"/>
</dbReference>
<proteinExistence type="predicted"/>
<dbReference type="InterPro" id="IPR036397">
    <property type="entry name" value="RNaseH_sf"/>
</dbReference>
<dbReference type="EMBL" id="QUTA01009938">
    <property type="protein sequence ID" value="RHY00290.1"/>
    <property type="molecule type" value="Genomic_DNA"/>
</dbReference>
<dbReference type="Pfam" id="PF03184">
    <property type="entry name" value="DDE_1"/>
    <property type="match status" value="1"/>
</dbReference>
<dbReference type="Proteomes" id="UP000266239">
    <property type="component" value="Unassembled WGS sequence"/>
</dbReference>
<evidence type="ECO:0000313" key="3">
    <source>
        <dbReference type="Proteomes" id="UP000266239"/>
    </source>
</evidence>
<dbReference type="PANTHER" id="PTHR19303:SF57">
    <property type="entry name" value="HTH CENPB-TYPE DOMAIN-CONTAINING PROTEIN"/>
    <property type="match status" value="1"/>
</dbReference>
<organism evidence="2 3">
    <name type="scientific">Aphanomyces astaci</name>
    <name type="common">Crayfish plague agent</name>
    <dbReference type="NCBI Taxonomy" id="112090"/>
    <lineage>
        <taxon>Eukaryota</taxon>
        <taxon>Sar</taxon>
        <taxon>Stramenopiles</taxon>
        <taxon>Oomycota</taxon>
        <taxon>Saprolegniomycetes</taxon>
        <taxon>Saprolegniales</taxon>
        <taxon>Verrucalvaceae</taxon>
        <taxon>Aphanomyces</taxon>
    </lineage>
</organism>
<feature type="non-terminal residue" evidence="2">
    <location>
        <position position="1"/>
    </location>
</feature>
<dbReference type="InterPro" id="IPR050863">
    <property type="entry name" value="CenT-Element_Derived"/>
</dbReference>
<dbReference type="VEuPathDB" id="FungiDB:H257_15206"/>
<protein>
    <recommendedName>
        <fullName evidence="1">DDE-1 domain-containing protein</fullName>
    </recommendedName>
</protein>
<dbReference type="Gene3D" id="3.30.420.10">
    <property type="entry name" value="Ribonuclease H-like superfamily/Ribonuclease H"/>
    <property type="match status" value="1"/>
</dbReference>
<dbReference type="InterPro" id="IPR004875">
    <property type="entry name" value="DDE_SF_endonuclease_dom"/>
</dbReference>
<feature type="domain" description="DDE-1" evidence="1">
    <location>
        <begin position="270"/>
        <end position="422"/>
    </location>
</feature>
<accession>A0A396ZXL3</accession>
<dbReference type="VEuPathDB" id="FungiDB:H257_09851"/>
<dbReference type="PANTHER" id="PTHR19303">
    <property type="entry name" value="TRANSPOSON"/>
    <property type="match status" value="1"/>
</dbReference>
<gene>
    <name evidence="2" type="ORF">DYB25_011982</name>
</gene>
<sequence length="435" mass="49760">KICRIDLNESLTVGFLMAKVKEQQPLQSFWMDVYLMKRNGKWLKSGDPDAQEFMRRGQSNGIRAMMQKHGAMHASTEISDPAIGFPDTEAIEDDDIHVFVHTQSPDDHQQGIPRTTCLTWLSKKDAYLTSERNKRCLTLDGQGKPVAMQFANDLLAFMKAVRACSHLLTTAHMVTWIKTHQQSWVETYLQRKAASGTGYDGLLGLGQRFAHRHGFAQRVPCYSKLKRAELEEQKNAFEATFWEKHDEKPLRDIVNVDETAVYYDMPPRRTKLPILLIVRGQTGGPIETDEVPTYPDGHVYTVQETAWMDESVWVYYLKELLKYELVGPSVLLVDNLAAHVSYTSRRTVDEELYGFLEPLPPNTTSVFQPLDVGVMGPLKAKLRSLWLQEKPVKSAAEKRMKMIERTIKAWESLSESAVKRSFEKALPRVPRERCE</sequence>
<name>A0A396ZXL3_APHAT</name>
<dbReference type="GO" id="GO:0003677">
    <property type="term" value="F:DNA binding"/>
    <property type="evidence" value="ECO:0007669"/>
    <property type="project" value="TreeGrafter"/>
</dbReference>
<evidence type="ECO:0000313" key="2">
    <source>
        <dbReference type="EMBL" id="RHY00290.1"/>
    </source>
</evidence>
<comment type="caution">
    <text evidence="2">The sequence shown here is derived from an EMBL/GenBank/DDBJ whole genome shotgun (WGS) entry which is preliminary data.</text>
</comment>
<reference evidence="2 3" key="1">
    <citation type="submission" date="2018-08" db="EMBL/GenBank/DDBJ databases">
        <title>Aphanomyces genome sequencing and annotation.</title>
        <authorList>
            <person name="Minardi D."/>
            <person name="Oidtmann B."/>
            <person name="Van Der Giezen M."/>
            <person name="Studholme D.J."/>
        </authorList>
    </citation>
    <scope>NUCLEOTIDE SEQUENCE [LARGE SCALE GENOMIC DNA]</scope>
    <source>
        <strain evidence="2 3">Yx</strain>
    </source>
</reference>
<evidence type="ECO:0000259" key="1">
    <source>
        <dbReference type="Pfam" id="PF03184"/>
    </source>
</evidence>